<feature type="domain" description="4'-phosphopantetheinyl transferase" evidence="2">
    <location>
        <begin position="115"/>
        <end position="203"/>
    </location>
</feature>
<dbReference type="Proteomes" id="UP000222913">
    <property type="component" value="Unassembled WGS sequence"/>
</dbReference>
<gene>
    <name evidence="3" type="ORF">CS010_10970</name>
</gene>
<organism evidence="3 4">
    <name type="scientific">Streptococcus macedonicus</name>
    <name type="common">Streptococcus gallolyticus macedonicus</name>
    <dbReference type="NCBI Taxonomy" id="59310"/>
    <lineage>
        <taxon>Bacteria</taxon>
        <taxon>Bacillati</taxon>
        <taxon>Bacillota</taxon>
        <taxon>Bacilli</taxon>
        <taxon>Lactobacillales</taxon>
        <taxon>Streptococcaceae</taxon>
        <taxon>Streptococcus</taxon>
    </lineage>
</organism>
<evidence type="ECO:0000256" key="1">
    <source>
        <dbReference type="ARBA" id="ARBA00022679"/>
    </source>
</evidence>
<dbReference type="RefSeq" id="WP_099390898.1">
    <property type="nucleotide sequence ID" value="NZ_PEBM01000072.1"/>
</dbReference>
<dbReference type="GO" id="GO:0008897">
    <property type="term" value="F:holo-[acyl-carrier-protein] synthase activity"/>
    <property type="evidence" value="ECO:0007669"/>
    <property type="project" value="InterPro"/>
</dbReference>
<name>A0A2G3NPH4_STRMC</name>
<comment type="caution">
    <text evidence="3">The sequence shown here is derived from an EMBL/GenBank/DDBJ whole genome shotgun (WGS) entry which is preliminary data.</text>
</comment>
<dbReference type="Gene3D" id="3.90.470.20">
    <property type="entry name" value="4'-phosphopantetheinyl transferase domain"/>
    <property type="match status" value="2"/>
</dbReference>
<dbReference type="Pfam" id="PF01648">
    <property type="entry name" value="ACPS"/>
    <property type="match status" value="1"/>
</dbReference>
<dbReference type="InterPro" id="IPR037143">
    <property type="entry name" value="4-PPantetheinyl_Trfase_dom_sf"/>
</dbReference>
<dbReference type="InterPro" id="IPR008278">
    <property type="entry name" value="4-PPantetheinyl_Trfase_dom"/>
</dbReference>
<sequence>MILKNNFVDGVILYEELRNQNIAVAYERAIGMLLNKFISLREFKEILEIKNSLKFFQTISARYMIFKYLNEKYPSHKISLTKDNSGLPCLIGILKFVSISHSNKMVVVAIANHNIGIDTEFINKPFPKIISNNWNIEEQRFNPYHIWTAKESYLKLLGCGLQKKISDISVKCLENDTNIIIDLNHEVKVLSKTFFVSDYVITITKPKV</sequence>
<dbReference type="GO" id="GO:0000287">
    <property type="term" value="F:magnesium ion binding"/>
    <property type="evidence" value="ECO:0007669"/>
    <property type="project" value="InterPro"/>
</dbReference>
<dbReference type="SUPFAM" id="SSF56214">
    <property type="entry name" value="4'-phosphopantetheinyl transferase"/>
    <property type="match status" value="2"/>
</dbReference>
<dbReference type="EMBL" id="PEBM01000072">
    <property type="protein sequence ID" value="PHV55388.1"/>
    <property type="molecule type" value="Genomic_DNA"/>
</dbReference>
<dbReference type="AlphaFoldDB" id="A0A2G3NPH4"/>
<proteinExistence type="predicted"/>
<keyword evidence="1" id="KW-0808">Transferase</keyword>
<accession>A0A2G3NPH4</accession>
<evidence type="ECO:0000313" key="4">
    <source>
        <dbReference type="Proteomes" id="UP000222913"/>
    </source>
</evidence>
<reference evidence="3 4" key="1">
    <citation type="submission" date="2017-10" db="EMBL/GenBank/DDBJ databases">
        <title>Whole-genome sequence of three Streptococcus macedonicus strains isolated from Italian cheeses of the Veneto region.</title>
        <authorList>
            <person name="Treu L."/>
            <person name="De Diego-Diaz B."/>
            <person name="Papadimitriou K."/>
            <person name="Tsakalidou E."/>
            <person name="Corich V."/>
            <person name="Giacomini A."/>
        </authorList>
    </citation>
    <scope>NUCLEOTIDE SEQUENCE [LARGE SCALE GENOMIC DNA]</scope>
    <source>
        <strain evidence="3 4">27MV</strain>
    </source>
</reference>
<evidence type="ECO:0000259" key="2">
    <source>
        <dbReference type="Pfam" id="PF01648"/>
    </source>
</evidence>
<evidence type="ECO:0000313" key="3">
    <source>
        <dbReference type="EMBL" id="PHV55388.1"/>
    </source>
</evidence>
<protein>
    <recommendedName>
        <fullName evidence="2">4'-phosphopantetheinyl transferase domain-containing protein</fullName>
    </recommendedName>
</protein>